<reference evidence="7 8" key="1">
    <citation type="submission" date="2020-12" db="EMBL/GenBank/DDBJ databases">
        <title>Microbacterium sp. HY060.</title>
        <authorList>
            <person name="Zhou J."/>
        </authorList>
    </citation>
    <scope>NUCLEOTIDE SEQUENCE [LARGE SCALE GENOMIC DNA]</scope>
    <source>
        <strain evidence="7 8">HY60</strain>
    </source>
</reference>
<dbReference type="InterPro" id="IPR003766">
    <property type="entry name" value="Uronate_isomerase"/>
</dbReference>
<organism evidence="7 8">
    <name type="scientific">Paramicrobacterium chengjingii</name>
    <dbReference type="NCBI Taxonomy" id="2769067"/>
    <lineage>
        <taxon>Bacteria</taxon>
        <taxon>Bacillati</taxon>
        <taxon>Actinomycetota</taxon>
        <taxon>Actinomycetes</taxon>
        <taxon>Micrococcales</taxon>
        <taxon>Microbacteriaceae</taxon>
        <taxon>Paramicrobacterium</taxon>
    </lineage>
</organism>
<comment type="pathway">
    <text evidence="2">Carbohydrate metabolism; pentose and glucuronate interconversion.</text>
</comment>
<evidence type="ECO:0000256" key="4">
    <source>
        <dbReference type="ARBA" id="ARBA00012546"/>
    </source>
</evidence>
<dbReference type="NCBIfam" id="NF002794">
    <property type="entry name" value="PRK02925.1"/>
    <property type="match status" value="1"/>
</dbReference>
<dbReference type="SUPFAM" id="SSF51556">
    <property type="entry name" value="Metallo-dependent hydrolases"/>
    <property type="match status" value="1"/>
</dbReference>
<keyword evidence="6 7" id="KW-0413">Isomerase</keyword>
<dbReference type="EC" id="5.3.1.12" evidence="4"/>
<evidence type="ECO:0000256" key="1">
    <source>
        <dbReference type="ARBA" id="ARBA00001165"/>
    </source>
</evidence>
<gene>
    <name evidence="7" type="primary">uxaC</name>
    <name evidence="7" type="ORF">HCR76_05400</name>
</gene>
<evidence type="ECO:0000256" key="5">
    <source>
        <dbReference type="ARBA" id="ARBA00020555"/>
    </source>
</evidence>
<sequence length="470" mass="52532">MELNSDPDRLFPVDPRTREIARGLYASVAELPIISPHGHVDPRMLLDDEPFPNPADLLLRYDHYVTRLLHASGIHLNELGVPDRSGAAPTAEPREAWRNFCANWHLFAGTASGYWFRHEFTELFGITEQPDASNADRLYDMISEVLKLPSFRPRALFADFGIEVLATTDDPLDDLAAHDALAADPLFTGRVTPTFRPDAYLNPASPAFISNIERLAAWNGTAADDYAGYVSALEQRRRHFVEHGAFSADHGVLQPLTVDLDRDEAASLYARAVRGKLSDAEAAVFQGHMLLESARMSVEDGLVMTVHPGVARNHSTPTFERFGPDTGHDVPVRTEYVENLRPLLQRYGNIPDFHLVLFSVDETSYSREIAPLAGFYQSLYIGAPWWFLDAPDAVQRFRSAVTETAGFYRSSGFIDDTRAFLSIPARHDMARRLDSAFLARLVAEGRLDEPMAQKIAIDLVDSLPRKVFKL</sequence>
<dbReference type="EMBL" id="CP061169">
    <property type="protein sequence ID" value="QPZ39494.1"/>
    <property type="molecule type" value="Genomic_DNA"/>
</dbReference>
<keyword evidence="8" id="KW-1185">Reference proteome</keyword>
<dbReference type="PANTHER" id="PTHR30068">
    <property type="entry name" value="URONATE ISOMERASE"/>
    <property type="match status" value="1"/>
</dbReference>
<comment type="catalytic activity">
    <reaction evidence="1">
        <text>D-glucuronate = D-fructuronate</text>
        <dbReference type="Rhea" id="RHEA:13049"/>
        <dbReference type="ChEBI" id="CHEBI:58720"/>
        <dbReference type="ChEBI" id="CHEBI:59863"/>
        <dbReference type="EC" id="5.3.1.12"/>
    </reaction>
</comment>
<dbReference type="Gene3D" id="3.20.20.140">
    <property type="entry name" value="Metal-dependent hydrolases"/>
    <property type="match status" value="1"/>
</dbReference>
<accession>A0ABX6YL22</accession>
<dbReference type="Pfam" id="PF02614">
    <property type="entry name" value="UxaC"/>
    <property type="match status" value="1"/>
</dbReference>
<dbReference type="Proteomes" id="UP000662814">
    <property type="component" value="Chromosome"/>
</dbReference>
<proteinExistence type="inferred from homology"/>
<dbReference type="PANTHER" id="PTHR30068:SF4">
    <property type="entry name" value="URONATE ISOMERASE"/>
    <property type="match status" value="1"/>
</dbReference>
<dbReference type="Gene3D" id="1.10.2020.10">
    <property type="entry name" value="uronate isomerase, domain 2, chain A"/>
    <property type="match status" value="1"/>
</dbReference>
<evidence type="ECO:0000256" key="2">
    <source>
        <dbReference type="ARBA" id="ARBA00004892"/>
    </source>
</evidence>
<evidence type="ECO:0000313" key="7">
    <source>
        <dbReference type="EMBL" id="QPZ39494.1"/>
    </source>
</evidence>
<comment type="similarity">
    <text evidence="3">Belongs to the metallo-dependent hydrolases superfamily. Uronate isomerase family.</text>
</comment>
<evidence type="ECO:0000313" key="8">
    <source>
        <dbReference type="Proteomes" id="UP000662814"/>
    </source>
</evidence>
<dbReference type="InterPro" id="IPR032466">
    <property type="entry name" value="Metal_Hydrolase"/>
</dbReference>
<evidence type="ECO:0000256" key="3">
    <source>
        <dbReference type="ARBA" id="ARBA00008397"/>
    </source>
</evidence>
<dbReference type="RefSeq" id="WP_166988931.1">
    <property type="nucleotide sequence ID" value="NZ_CP061169.1"/>
</dbReference>
<dbReference type="GO" id="GO:0008880">
    <property type="term" value="F:glucuronate isomerase activity"/>
    <property type="evidence" value="ECO:0007669"/>
    <property type="project" value="UniProtKB-EC"/>
</dbReference>
<evidence type="ECO:0000256" key="6">
    <source>
        <dbReference type="ARBA" id="ARBA00023235"/>
    </source>
</evidence>
<name>A0ABX6YL22_9MICO</name>
<protein>
    <recommendedName>
        <fullName evidence="5">Uronate isomerase</fullName>
        <ecNumber evidence="4">5.3.1.12</ecNumber>
    </recommendedName>
</protein>